<dbReference type="EMBL" id="GDHC01017743">
    <property type="protein sequence ID" value="JAQ00886.1"/>
    <property type="molecule type" value="Transcribed_RNA"/>
</dbReference>
<organism evidence="2">
    <name type="scientific">Lygus hesperus</name>
    <name type="common">Western plant bug</name>
    <dbReference type="NCBI Taxonomy" id="30085"/>
    <lineage>
        <taxon>Eukaryota</taxon>
        <taxon>Metazoa</taxon>
        <taxon>Ecdysozoa</taxon>
        <taxon>Arthropoda</taxon>
        <taxon>Hexapoda</taxon>
        <taxon>Insecta</taxon>
        <taxon>Pterygota</taxon>
        <taxon>Neoptera</taxon>
        <taxon>Paraneoptera</taxon>
        <taxon>Hemiptera</taxon>
        <taxon>Heteroptera</taxon>
        <taxon>Panheteroptera</taxon>
        <taxon>Cimicomorpha</taxon>
        <taxon>Miridae</taxon>
        <taxon>Mirini</taxon>
        <taxon>Lygus</taxon>
    </lineage>
</organism>
<sequence>GNFDLNLDLGILPEFACSKPFANYLTNRSFVLGTWSPTQNLPDPEGRVITGEATESLKSPKKWRKNRRGEELNPELTIEARTDIQQSNEAHQEAAGANQSSPR</sequence>
<dbReference type="AlphaFoldDB" id="A0A146L0I7"/>
<proteinExistence type="predicted"/>
<gene>
    <name evidence="2" type="ORF">g.90051</name>
</gene>
<evidence type="ECO:0000313" key="2">
    <source>
        <dbReference type="EMBL" id="JAQ00886.1"/>
    </source>
</evidence>
<feature type="non-terminal residue" evidence="2">
    <location>
        <position position="1"/>
    </location>
</feature>
<accession>A0A146L0I7</accession>
<evidence type="ECO:0000256" key="1">
    <source>
        <dbReference type="SAM" id="MobiDB-lite"/>
    </source>
</evidence>
<feature type="region of interest" description="Disordered" evidence="1">
    <location>
        <begin position="36"/>
        <end position="103"/>
    </location>
</feature>
<reference evidence="2" key="1">
    <citation type="journal article" date="2016" name="Gigascience">
        <title>De novo construction of an expanded transcriptome assembly for the western tarnished plant bug, Lygus hesperus.</title>
        <authorList>
            <person name="Tassone E.E."/>
            <person name="Geib S.M."/>
            <person name="Hall B."/>
            <person name="Fabrick J.A."/>
            <person name="Brent C.S."/>
            <person name="Hull J.J."/>
        </authorList>
    </citation>
    <scope>NUCLEOTIDE SEQUENCE</scope>
</reference>
<protein>
    <submittedName>
        <fullName evidence="2">Uncharacterized protein</fullName>
    </submittedName>
</protein>
<name>A0A146L0I7_LYGHE</name>